<gene>
    <name evidence="2" type="ORF">NDU88_005422</name>
</gene>
<accession>A0AAV7ULV3</accession>
<protein>
    <submittedName>
        <fullName evidence="2">Uncharacterized protein</fullName>
    </submittedName>
</protein>
<proteinExistence type="predicted"/>
<organism evidence="2 3">
    <name type="scientific">Pleurodeles waltl</name>
    <name type="common">Iberian ribbed newt</name>
    <dbReference type="NCBI Taxonomy" id="8319"/>
    <lineage>
        <taxon>Eukaryota</taxon>
        <taxon>Metazoa</taxon>
        <taxon>Chordata</taxon>
        <taxon>Craniata</taxon>
        <taxon>Vertebrata</taxon>
        <taxon>Euteleostomi</taxon>
        <taxon>Amphibia</taxon>
        <taxon>Batrachia</taxon>
        <taxon>Caudata</taxon>
        <taxon>Salamandroidea</taxon>
        <taxon>Salamandridae</taxon>
        <taxon>Pleurodelinae</taxon>
        <taxon>Pleurodeles</taxon>
    </lineage>
</organism>
<feature type="compositionally biased region" description="Basic residues" evidence="1">
    <location>
        <begin position="93"/>
        <end position="108"/>
    </location>
</feature>
<dbReference type="AlphaFoldDB" id="A0AAV7ULV3"/>
<dbReference type="Proteomes" id="UP001066276">
    <property type="component" value="Chromosome 3_1"/>
</dbReference>
<keyword evidence="3" id="KW-1185">Reference proteome</keyword>
<evidence type="ECO:0000313" key="3">
    <source>
        <dbReference type="Proteomes" id="UP001066276"/>
    </source>
</evidence>
<comment type="caution">
    <text evidence="2">The sequence shown here is derived from an EMBL/GenBank/DDBJ whole genome shotgun (WGS) entry which is preliminary data.</text>
</comment>
<evidence type="ECO:0000256" key="1">
    <source>
        <dbReference type="SAM" id="MobiDB-lite"/>
    </source>
</evidence>
<feature type="region of interest" description="Disordered" evidence="1">
    <location>
        <begin position="31"/>
        <end position="142"/>
    </location>
</feature>
<evidence type="ECO:0000313" key="2">
    <source>
        <dbReference type="EMBL" id="KAJ1188663.1"/>
    </source>
</evidence>
<feature type="region of interest" description="Disordered" evidence="1">
    <location>
        <begin position="1"/>
        <end position="20"/>
    </location>
</feature>
<name>A0AAV7ULV3_PLEWA</name>
<feature type="compositionally biased region" description="Basic and acidic residues" evidence="1">
    <location>
        <begin position="53"/>
        <end position="86"/>
    </location>
</feature>
<dbReference type="EMBL" id="JANPWB010000005">
    <property type="protein sequence ID" value="KAJ1188663.1"/>
    <property type="molecule type" value="Genomic_DNA"/>
</dbReference>
<reference evidence="2" key="1">
    <citation type="journal article" date="2022" name="bioRxiv">
        <title>Sequencing and chromosome-scale assembly of the giantPleurodeles waltlgenome.</title>
        <authorList>
            <person name="Brown T."/>
            <person name="Elewa A."/>
            <person name="Iarovenko S."/>
            <person name="Subramanian E."/>
            <person name="Araus A.J."/>
            <person name="Petzold A."/>
            <person name="Susuki M."/>
            <person name="Suzuki K.-i.T."/>
            <person name="Hayashi T."/>
            <person name="Toyoda A."/>
            <person name="Oliveira C."/>
            <person name="Osipova E."/>
            <person name="Leigh N.D."/>
            <person name="Simon A."/>
            <person name="Yun M.H."/>
        </authorList>
    </citation>
    <scope>NUCLEOTIDE SEQUENCE</scope>
    <source>
        <strain evidence="2">20211129_DDA</strain>
        <tissue evidence="2">Liver</tissue>
    </source>
</reference>
<sequence>MTRQALERRKRPGVLSDSWSADGVVGVHLGLAVPSPPPSNTGQAAGLPAQVKEVARGEEVLTKVRGIRESGRGETEGPDSELDRKVSSSSSMSRRRFGPGSKRNRRRPAGGTGLSVATHEALKVKEEGTAGEPPSAKEARQARRWVLDDIVASGAGDAAELEEDNGGCLK</sequence>